<proteinExistence type="predicted"/>
<dbReference type="EMBL" id="JAOYFB010000037">
    <property type="protein sequence ID" value="KAK4024920.1"/>
    <property type="molecule type" value="Genomic_DNA"/>
</dbReference>
<evidence type="ECO:0000313" key="2">
    <source>
        <dbReference type="EMBL" id="KAK4024920.1"/>
    </source>
</evidence>
<keyword evidence="3" id="KW-1185">Reference proteome</keyword>
<feature type="region of interest" description="Disordered" evidence="1">
    <location>
        <begin position="16"/>
        <end position="39"/>
    </location>
</feature>
<sequence length="81" mass="9398">MEKMLKELQESVQELKRQQWQKGKPQAKQVSWGSSERVTRTLNGKPEDILRASILQTPNLTTSEIHINREQDLEQINVNGQ</sequence>
<comment type="caution">
    <text evidence="2">The sequence shown here is derived from an EMBL/GenBank/DDBJ whole genome shotgun (WGS) entry which is preliminary data.</text>
</comment>
<accession>A0ABR0AIH8</accession>
<feature type="compositionally biased region" description="Polar residues" evidence="1">
    <location>
        <begin position="28"/>
        <end position="39"/>
    </location>
</feature>
<evidence type="ECO:0000256" key="1">
    <source>
        <dbReference type="SAM" id="MobiDB-lite"/>
    </source>
</evidence>
<name>A0ABR0AIH8_9CRUS</name>
<gene>
    <name evidence="2" type="ORF">OUZ56_010412</name>
</gene>
<evidence type="ECO:0000313" key="3">
    <source>
        <dbReference type="Proteomes" id="UP001234178"/>
    </source>
</evidence>
<reference evidence="2 3" key="1">
    <citation type="journal article" date="2023" name="Nucleic Acids Res.">
        <title>The hologenome of Daphnia magna reveals possible DNA methylation and microbiome-mediated evolution of the host genome.</title>
        <authorList>
            <person name="Chaturvedi A."/>
            <person name="Li X."/>
            <person name="Dhandapani V."/>
            <person name="Marshall H."/>
            <person name="Kissane S."/>
            <person name="Cuenca-Cambronero M."/>
            <person name="Asole G."/>
            <person name="Calvet F."/>
            <person name="Ruiz-Romero M."/>
            <person name="Marangio P."/>
            <person name="Guigo R."/>
            <person name="Rago D."/>
            <person name="Mirbahai L."/>
            <person name="Eastwood N."/>
            <person name="Colbourne J.K."/>
            <person name="Zhou J."/>
            <person name="Mallon E."/>
            <person name="Orsini L."/>
        </authorList>
    </citation>
    <scope>NUCLEOTIDE SEQUENCE [LARGE SCALE GENOMIC DNA]</scope>
    <source>
        <strain evidence="2">LRV0_1</strain>
    </source>
</reference>
<dbReference type="Proteomes" id="UP001234178">
    <property type="component" value="Unassembled WGS sequence"/>
</dbReference>
<organism evidence="2 3">
    <name type="scientific">Daphnia magna</name>
    <dbReference type="NCBI Taxonomy" id="35525"/>
    <lineage>
        <taxon>Eukaryota</taxon>
        <taxon>Metazoa</taxon>
        <taxon>Ecdysozoa</taxon>
        <taxon>Arthropoda</taxon>
        <taxon>Crustacea</taxon>
        <taxon>Branchiopoda</taxon>
        <taxon>Diplostraca</taxon>
        <taxon>Cladocera</taxon>
        <taxon>Anomopoda</taxon>
        <taxon>Daphniidae</taxon>
        <taxon>Daphnia</taxon>
    </lineage>
</organism>
<protein>
    <submittedName>
        <fullName evidence="2">Uncharacterized protein</fullName>
    </submittedName>
</protein>